<organism evidence="4 5">
    <name type="scientific">Kitasatospora griseola</name>
    <name type="common">Streptomyces griseolosporeus</name>
    <dbReference type="NCBI Taxonomy" id="2064"/>
    <lineage>
        <taxon>Bacteria</taxon>
        <taxon>Bacillati</taxon>
        <taxon>Actinomycetota</taxon>
        <taxon>Actinomycetes</taxon>
        <taxon>Kitasatosporales</taxon>
        <taxon>Streptomycetaceae</taxon>
        <taxon>Kitasatospora</taxon>
    </lineage>
</organism>
<feature type="domain" description="DUF7507" evidence="3">
    <location>
        <begin position="1007"/>
        <end position="1101"/>
    </location>
</feature>
<evidence type="ECO:0000313" key="5">
    <source>
        <dbReference type="Proteomes" id="UP000032066"/>
    </source>
</evidence>
<sequence>MAPTQHRAAPPESVRAGVSTLLEEDFTGATADPRFVAVGSACLTGGPVTTPLPPDGRPLTGCPIPETGPVPPLDSAPFGYLRITDAANDQNGAVLFDQALPASAGLDVLFDQWQYGSTTPANPADGISFFLVNGDVTLTHPGAFGGSLGYAQKLPDDNPANPFLPGVDSGYLGVGLDVLGNYFGDWEHRGNGCPPGERSPAGTGFHIPAPGNNMVTVRGPGDGVEGYCFMTATTSNFTTNGPWPSTLPGTLQGPLTFLPPDVTPPQAQTLLEPSRRRVHVHLTPAPSPVLTVGVDFNDGAGERQVLTTGAPQPVPSTYKFGFAGSTGFFTDVHLIRNVVIGTSVALPSLNLVKQAHRPLPANLTVGTPVDYDFVVTNSGNVPIDNLTVNDPKIAGISCPVTTLAVGRTVTCTATYVVTPADGAAGHIANTAQATGTTSGGPVTSPPSSEDIPVVAPPGIEVVKQVDAPGPFHAGDTVPYTYIVSNTGGTEITGVHVQDDRITNITCDVTTLAPRGSPGDATKCHGTYVVTPEDADVGQVTNHATAFGTAGGTPINSMETQATIDVIGPSSIALAKEADTAGPVHVGDTVHYTYTVTNTGRTVLDNVFVSDDHSADVTCDTTTLNPGQSTLCHAAYVVTEADLALGQLTNRAQAVGSNPLGEQVVSPPEEVTLPVVGVAELGIEKTADSAGPFHVGDTVKYTYTVTNTGTATVHSLSVADDHVAVVTCGATTLNPGASTLCHGAYVVTAADVSAGHVTNTAHAEGLDPEGRTVQSPPGEVTVPVVGEAVLAIEKTADSAGPFHVGDTVNYTYTVTNTGTAAVHALTVADDRVASVTCDSTTLNPGASTLCHGTYVVTAADVTAGQVTNTAHANGIDPEGRTVVSPPGEATVPVVGEAVLAIEKVADSAGPFHVGDTVSYTYTVTNTGTAAVQNLSVADDHVAVVTCDATTLNPGASTLCHGSYVVTAADVSAGQVTNTAHAEGTDPQGQTVVSPPGEATVPVLGEALLTIQKAADSAGPFHVGDTVNYTYTVTNTGTAAVHDLAVSDDHIASVTCDATTLIPGESTFCHGSYVITAADVSAGQVTNTARAHGTDPEGRDVQSPPGEATIDIAGDAVLTIEKVANSAGPFRVGDTVNYTYTVTNAGTAPVHDLNVSDNLIGSVTCDSTTLSAGESTLCHGSYVVTAADVSAGHVTNTAHASGIDPEGRTVVSPPGEATVPVVGEAELAIEKVADSAGPFHVGDTVSYTYTVTNTGTAAVQNLSVADDHVAVVTCDATTLNPGASTLCHGAYVVTAADVSAGHVTNTAHAEGTDPEGQTVVSPSASVTVPVVGEALLTIEKIADSAGPFHAGDTVSYTYTVTNTGTAAVHNLDVVDDHVVSVTCDATTLNPGASTLCHGSYVVTAADVQAGHVTNTAHANGTDSEGQPVQSPPGEVTVTVVGEGRLTIEKTADSAGPFHVGDTVNYTYTVTNTGTGAVSNIRVADDHVASVTCDATTLNAGASTLCHGSYVVTVADVQAGHVTNTAHANGTDPDGDPVQSPPGEATVPVVGEALLSIEKTADSVGPFHVGDTVNYTYTVTNTGTAAVHNVTVADDHVASVTCDATTLNAGASTLCHGSYVITAADVQAGHVTNTAHATGTDPEGRTVQSPPGEATVPVVGEALLSVEKTADSAGPFHVGDTVNYTYTVTNTGTALVHNVSVADDHVASVTCNATTLNPGQSTLCHGSYVVTTADVQTGHVTNTARASGVDPEGRPVESGPSEVTVETTSGASSLSITKQSDVSGSAQVGDTVTYSYTVTNTGTTVLTDVMVRDDRVASVSCEATTLEPGASTTCHGVYVVTEEDAKAGHVINTATASGRDPQGQLVESRPVSLCVTVSECPEKGEGCVKVPRPTAPPKHGGGGHLPDTGSPAGLAAAGLAGGGLLTVGGVLLYRARRRANADRFVG</sequence>
<dbReference type="InterPro" id="IPR051172">
    <property type="entry name" value="Chlamydia_OmcB"/>
</dbReference>
<feature type="region of interest" description="Disordered" evidence="1">
    <location>
        <begin position="1521"/>
        <end position="1540"/>
    </location>
</feature>
<dbReference type="InterPro" id="IPR047589">
    <property type="entry name" value="DUF11_rpt"/>
</dbReference>
<gene>
    <name evidence="4" type="ORF">TR51_00290</name>
</gene>
<dbReference type="NCBIfam" id="TIGR01451">
    <property type="entry name" value="B_ant_repeat"/>
    <property type="match status" value="12"/>
</dbReference>
<evidence type="ECO:0000256" key="2">
    <source>
        <dbReference type="SAM" id="Phobius"/>
    </source>
</evidence>
<feature type="domain" description="DUF7507" evidence="3">
    <location>
        <begin position="1552"/>
        <end position="1646"/>
    </location>
</feature>
<keyword evidence="2" id="KW-1133">Transmembrane helix</keyword>
<feature type="domain" description="DUF7507" evidence="3">
    <location>
        <begin position="679"/>
        <end position="774"/>
    </location>
</feature>
<dbReference type="EMBL" id="JXZB01000001">
    <property type="protein sequence ID" value="KIQ66176.1"/>
    <property type="molecule type" value="Genomic_DNA"/>
</dbReference>
<dbReference type="PATRIC" id="fig|2064.6.peg.73"/>
<dbReference type="Proteomes" id="UP000032066">
    <property type="component" value="Unassembled WGS sequence"/>
</dbReference>
<accession>A0A0D0P3K2</accession>
<keyword evidence="2" id="KW-0812">Transmembrane</keyword>
<dbReference type="PANTHER" id="PTHR34819:SF3">
    <property type="entry name" value="CELL SURFACE PROTEIN"/>
    <property type="match status" value="1"/>
</dbReference>
<reference evidence="4 5" key="1">
    <citation type="submission" date="2015-02" db="EMBL/GenBank/DDBJ databases">
        <title>Draft genome sequence of Kitasatospora griseola MF730-N6, a bafilomycin, terpentecin and satosporin producer.</title>
        <authorList>
            <person name="Arens J.C."/>
            <person name="Haltli B."/>
            <person name="Kerr R.G."/>
        </authorList>
    </citation>
    <scope>NUCLEOTIDE SEQUENCE [LARGE SCALE GENOMIC DNA]</scope>
    <source>
        <strain evidence="4 5">MF730-N6</strain>
    </source>
</reference>
<dbReference type="GO" id="GO:0005975">
    <property type="term" value="P:carbohydrate metabolic process"/>
    <property type="evidence" value="ECO:0007669"/>
    <property type="project" value="UniProtKB-ARBA"/>
</dbReference>
<feature type="domain" description="DUF7507" evidence="3">
    <location>
        <begin position="1115"/>
        <end position="1210"/>
    </location>
</feature>
<dbReference type="InterPro" id="IPR013783">
    <property type="entry name" value="Ig-like_fold"/>
</dbReference>
<feature type="domain" description="DUF7507" evidence="3">
    <location>
        <begin position="1442"/>
        <end position="1537"/>
    </location>
</feature>
<keyword evidence="2" id="KW-0472">Membrane</keyword>
<dbReference type="PANTHER" id="PTHR34819">
    <property type="entry name" value="LARGE CYSTEINE-RICH PERIPLASMIC PROTEIN OMCB"/>
    <property type="match status" value="1"/>
</dbReference>
<feature type="domain" description="DUF7507" evidence="3">
    <location>
        <begin position="457"/>
        <end position="554"/>
    </location>
</feature>
<feature type="region of interest" description="Disordered" evidence="1">
    <location>
        <begin position="1741"/>
        <end position="1773"/>
    </location>
</feature>
<feature type="domain" description="DUF7507" evidence="3">
    <location>
        <begin position="1661"/>
        <end position="1755"/>
    </location>
</feature>
<feature type="domain" description="DUF7507" evidence="3">
    <location>
        <begin position="1334"/>
        <end position="1428"/>
    </location>
</feature>
<feature type="compositionally biased region" description="Polar residues" evidence="1">
    <location>
        <begin position="1761"/>
        <end position="1773"/>
    </location>
</feature>
<feature type="domain" description="DUF7507" evidence="3">
    <location>
        <begin position="898"/>
        <end position="992"/>
    </location>
</feature>
<dbReference type="Pfam" id="PF24346">
    <property type="entry name" value="DUF7507"/>
    <property type="match status" value="14"/>
</dbReference>
<feature type="domain" description="DUF7507" evidence="3">
    <location>
        <begin position="347"/>
        <end position="443"/>
    </location>
</feature>
<feature type="domain" description="DUF7507" evidence="3">
    <location>
        <begin position="1769"/>
        <end position="1865"/>
    </location>
</feature>
<feature type="domain" description="DUF7507" evidence="3">
    <location>
        <begin position="788"/>
        <end position="883"/>
    </location>
</feature>
<evidence type="ECO:0000256" key="1">
    <source>
        <dbReference type="SAM" id="MobiDB-lite"/>
    </source>
</evidence>
<dbReference type="SUPFAM" id="SSF49899">
    <property type="entry name" value="Concanavalin A-like lectins/glucanases"/>
    <property type="match status" value="1"/>
</dbReference>
<dbReference type="InterPro" id="IPR055354">
    <property type="entry name" value="DUF7507"/>
</dbReference>
<keyword evidence="5" id="KW-1185">Reference proteome</keyword>
<dbReference type="InterPro" id="IPR013320">
    <property type="entry name" value="ConA-like_dom_sf"/>
</dbReference>
<evidence type="ECO:0000313" key="4">
    <source>
        <dbReference type="EMBL" id="KIQ66176.1"/>
    </source>
</evidence>
<dbReference type="Gene3D" id="2.60.40.10">
    <property type="entry name" value="Immunoglobulins"/>
    <property type="match status" value="1"/>
</dbReference>
<feature type="transmembrane region" description="Helical" evidence="2">
    <location>
        <begin position="1911"/>
        <end position="1930"/>
    </location>
</feature>
<comment type="caution">
    <text evidence="4">The sequence shown here is derived from an EMBL/GenBank/DDBJ whole genome shotgun (WGS) entry which is preliminary data.</text>
</comment>
<evidence type="ECO:0000259" key="3">
    <source>
        <dbReference type="Pfam" id="PF24346"/>
    </source>
</evidence>
<protein>
    <recommendedName>
        <fullName evidence="3">DUF7507 domain-containing protein</fullName>
    </recommendedName>
</protein>
<proteinExistence type="predicted"/>
<dbReference type="STRING" id="2064.TR51_00290"/>
<feature type="domain" description="DUF7507" evidence="3">
    <location>
        <begin position="570"/>
        <end position="665"/>
    </location>
</feature>
<feature type="domain" description="DUF7507" evidence="3">
    <location>
        <begin position="1223"/>
        <end position="1319"/>
    </location>
</feature>
<name>A0A0D0P3K2_KITGR</name>